<dbReference type="RefSeq" id="WP_095510930.1">
    <property type="nucleotide sequence ID" value="NZ_MQWD01000001.1"/>
</dbReference>
<sequence length="209" mass="21767">MPDALPEAAVYIVTSLDGYVAREDGGLDGLPGFAAGEDYGYAASMATVDALVMSRHPYETVRSFDAWPNGETRVVVLSHCGVDVPEALRRTVAVRADEPADVLHGLGPEGVRRVYLDGGRTTQGFLRGGLVTEMVLTRVPALPGSGIPTFGPPGGDVRLQHVETEASPGGLVQSRYRVAPGPSRGQSGRPPTRRGGAGDPVGAVGAPRE</sequence>
<feature type="domain" description="Bacterial bifunctional deaminase-reductase C-terminal" evidence="2">
    <location>
        <begin position="12"/>
        <end position="171"/>
    </location>
</feature>
<dbReference type="AlphaFoldDB" id="A0A271J2S3"/>
<name>A0A271J2S3_9BACT</name>
<evidence type="ECO:0000259" key="2">
    <source>
        <dbReference type="Pfam" id="PF01872"/>
    </source>
</evidence>
<gene>
    <name evidence="3" type="ORF">BSZ37_12885</name>
</gene>
<dbReference type="OrthoDB" id="195113at2"/>
<feature type="compositionally biased region" description="Low complexity" evidence="1">
    <location>
        <begin position="180"/>
        <end position="209"/>
    </location>
</feature>
<dbReference type="Pfam" id="PF01872">
    <property type="entry name" value="RibD_C"/>
    <property type="match status" value="1"/>
</dbReference>
<keyword evidence="4" id="KW-1185">Reference proteome</keyword>
<dbReference type="EMBL" id="MQWD01000001">
    <property type="protein sequence ID" value="PAP77265.1"/>
    <property type="molecule type" value="Genomic_DNA"/>
</dbReference>
<dbReference type="SUPFAM" id="SSF53597">
    <property type="entry name" value="Dihydrofolate reductase-like"/>
    <property type="match status" value="1"/>
</dbReference>
<reference evidence="3 4" key="1">
    <citation type="submission" date="2016-11" db="EMBL/GenBank/DDBJ databases">
        <title>Study of marine rhodopsin-containing bacteria.</title>
        <authorList>
            <person name="Yoshizawa S."/>
            <person name="Kumagai Y."/>
            <person name="Kogure K."/>
        </authorList>
    </citation>
    <scope>NUCLEOTIDE SEQUENCE [LARGE SCALE GENOMIC DNA]</scope>
    <source>
        <strain evidence="3 4">SAORIC-28</strain>
    </source>
</reference>
<dbReference type="PANTHER" id="PTHR38011:SF11">
    <property type="entry name" value="2,5-DIAMINO-6-RIBOSYLAMINO-4(3H)-PYRIMIDINONE 5'-PHOSPHATE REDUCTASE"/>
    <property type="match status" value="1"/>
</dbReference>
<feature type="region of interest" description="Disordered" evidence="1">
    <location>
        <begin position="166"/>
        <end position="209"/>
    </location>
</feature>
<accession>A0A271J2S3</accession>
<dbReference type="GO" id="GO:0008703">
    <property type="term" value="F:5-amino-6-(5-phosphoribosylamino)uracil reductase activity"/>
    <property type="evidence" value="ECO:0007669"/>
    <property type="project" value="InterPro"/>
</dbReference>
<dbReference type="GO" id="GO:0009231">
    <property type="term" value="P:riboflavin biosynthetic process"/>
    <property type="evidence" value="ECO:0007669"/>
    <property type="project" value="InterPro"/>
</dbReference>
<dbReference type="InterPro" id="IPR050765">
    <property type="entry name" value="Riboflavin_Biosynth_HTPR"/>
</dbReference>
<dbReference type="InterPro" id="IPR024072">
    <property type="entry name" value="DHFR-like_dom_sf"/>
</dbReference>
<dbReference type="PANTHER" id="PTHR38011">
    <property type="entry name" value="DIHYDROFOLATE REDUCTASE FAMILY PROTEIN (AFU_ORTHOLOGUE AFUA_8G06820)"/>
    <property type="match status" value="1"/>
</dbReference>
<proteinExistence type="predicted"/>
<comment type="caution">
    <text evidence="3">The sequence shown here is derived from an EMBL/GenBank/DDBJ whole genome shotgun (WGS) entry which is preliminary data.</text>
</comment>
<dbReference type="Gene3D" id="3.40.430.10">
    <property type="entry name" value="Dihydrofolate Reductase, subunit A"/>
    <property type="match status" value="1"/>
</dbReference>
<evidence type="ECO:0000313" key="4">
    <source>
        <dbReference type="Proteomes" id="UP000216339"/>
    </source>
</evidence>
<organism evidence="3 4">
    <name type="scientific">Rubrivirga marina</name>
    <dbReference type="NCBI Taxonomy" id="1196024"/>
    <lineage>
        <taxon>Bacteria</taxon>
        <taxon>Pseudomonadati</taxon>
        <taxon>Rhodothermota</taxon>
        <taxon>Rhodothermia</taxon>
        <taxon>Rhodothermales</taxon>
        <taxon>Rubricoccaceae</taxon>
        <taxon>Rubrivirga</taxon>
    </lineage>
</organism>
<dbReference type="InterPro" id="IPR002734">
    <property type="entry name" value="RibDG_C"/>
</dbReference>
<evidence type="ECO:0000313" key="3">
    <source>
        <dbReference type="EMBL" id="PAP77265.1"/>
    </source>
</evidence>
<protein>
    <recommendedName>
        <fullName evidence="2">Bacterial bifunctional deaminase-reductase C-terminal domain-containing protein</fullName>
    </recommendedName>
</protein>
<dbReference type="Proteomes" id="UP000216339">
    <property type="component" value="Unassembled WGS sequence"/>
</dbReference>
<evidence type="ECO:0000256" key="1">
    <source>
        <dbReference type="SAM" id="MobiDB-lite"/>
    </source>
</evidence>